<dbReference type="SMART" id="SM01043">
    <property type="entry name" value="BTAD"/>
    <property type="match status" value="1"/>
</dbReference>
<dbReference type="Gene3D" id="1.25.40.10">
    <property type="entry name" value="Tetratricopeptide repeat domain"/>
    <property type="match status" value="1"/>
</dbReference>
<dbReference type="Proteomes" id="UP000199341">
    <property type="component" value="Unassembled WGS sequence"/>
</dbReference>
<evidence type="ECO:0000256" key="1">
    <source>
        <dbReference type="ARBA" id="ARBA00005820"/>
    </source>
</evidence>
<dbReference type="InterPro" id="IPR011990">
    <property type="entry name" value="TPR-like_helical_dom_sf"/>
</dbReference>
<dbReference type="PANTHER" id="PTHR35807">
    <property type="entry name" value="TRANSCRIPTIONAL REGULATOR REDD-RELATED"/>
    <property type="match status" value="1"/>
</dbReference>
<dbReference type="InterPro" id="IPR036388">
    <property type="entry name" value="WH-like_DNA-bd_sf"/>
</dbReference>
<gene>
    <name evidence="8" type="ORF">SAMN05216259_109176</name>
</gene>
<dbReference type="PROSITE" id="PS51755">
    <property type="entry name" value="OMPR_PHOB"/>
    <property type="match status" value="1"/>
</dbReference>
<evidence type="ECO:0000256" key="3">
    <source>
        <dbReference type="ARBA" id="ARBA00023015"/>
    </source>
</evidence>
<dbReference type="InterPro" id="IPR005158">
    <property type="entry name" value="BTAD"/>
</dbReference>
<dbReference type="OrthoDB" id="4336084at2"/>
<evidence type="ECO:0000256" key="2">
    <source>
        <dbReference type="ARBA" id="ARBA00023012"/>
    </source>
</evidence>
<proteinExistence type="inferred from homology"/>
<dbReference type="Pfam" id="PF03704">
    <property type="entry name" value="BTAD"/>
    <property type="match status" value="1"/>
</dbReference>
<protein>
    <submittedName>
        <fullName evidence="8">DNA-binding transcriptional activator of the SARP family</fullName>
    </submittedName>
</protein>
<organism evidence="8 9">
    <name type="scientific">Actinacidiphila guanduensis</name>
    <dbReference type="NCBI Taxonomy" id="310781"/>
    <lineage>
        <taxon>Bacteria</taxon>
        <taxon>Bacillati</taxon>
        <taxon>Actinomycetota</taxon>
        <taxon>Actinomycetes</taxon>
        <taxon>Kitasatosporales</taxon>
        <taxon>Streptomycetaceae</taxon>
        <taxon>Actinacidiphila</taxon>
    </lineage>
</organism>
<dbReference type="GO" id="GO:0003677">
    <property type="term" value="F:DNA binding"/>
    <property type="evidence" value="ECO:0007669"/>
    <property type="project" value="UniProtKB-UniRule"/>
</dbReference>
<dbReference type="PANTHER" id="PTHR35807:SF1">
    <property type="entry name" value="TRANSCRIPTIONAL REGULATOR REDD"/>
    <property type="match status" value="1"/>
</dbReference>
<keyword evidence="4 6" id="KW-0238">DNA-binding</keyword>
<keyword evidence="2" id="KW-0902">Two-component regulatory system</keyword>
<comment type="similarity">
    <text evidence="1">Belongs to the AfsR/DnrI/RedD regulatory family.</text>
</comment>
<evidence type="ECO:0000256" key="5">
    <source>
        <dbReference type="ARBA" id="ARBA00023163"/>
    </source>
</evidence>
<dbReference type="SMART" id="SM00862">
    <property type="entry name" value="Trans_reg_C"/>
    <property type="match status" value="1"/>
</dbReference>
<dbReference type="InterPro" id="IPR001867">
    <property type="entry name" value="OmpR/PhoB-type_DNA-bd"/>
</dbReference>
<dbReference type="SUPFAM" id="SSF48452">
    <property type="entry name" value="TPR-like"/>
    <property type="match status" value="1"/>
</dbReference>
<dbReference type="Gene3D" id="1.10.10.10">
    <property type="entry name" value="Winged helix-like DNA-binding domain superfamily/Winged helix DNA-binding domain"/>
    <property type="match status" value="1"/>
</dbReference>
<keyword evidence="5" id="KW-0804">Transcription</keyword>
<evidence type="ECO:0000256" key="6">
    <source>
        <dbReference type="PROSITE-ProRule" id="PRU01091"/>
    </source>
</evidence>
<evidence type="ECO:0000259" key="7">
    <source>
        <dbReference type="PROSITE" id="PS51755"/>
    </source>
</evidence>
<feature type="domain" description="OmpR/PhoB-type" evidence="7">
    <location>
        <begin position="1"/>
        <end position="97"/>
    </location>
</feature>
<reference evidence="8 9" key="1">
    <citation type="submission" date="2016-10" db="EMBL/GenBank/DDBJ databases">
        <authorList>
            <person name="de Groot N.N."/>
        </authorList>
    </citation>
    <scope>NUCLEOTIDE SEQUENCE [LARGE SCALE GENOMIC DNA]</scope>
    <source>
        <strain evidence="8 9">CGMCC 4.2022</strain>
    </source>
</reference>
<evidence type="ECO:0000313" key="8">
    <source>
        <dbReference type="EMBL" id="SDO36723.1"/>
    </source>
</evidence>
<dbReference type="CDD" id="cd15831">
    <property type="entry name" value="BTAD"/>
    <property type="match status" value="1"/>
</dbReference>
<keyword evidence="9" id="KW-1185">Reference proteome</keyword>
<feature type="DNA-binding region" description="OmpR/PhoB-type" evidence="6">
    <location>
        <begin position="1"/>
        <end position="97"/>
    </location>
</feature>
<evidence type="ECO:0000256" key="4">
    <source>
        <dbReference type="ARBA" id="ARBA00023125"/>
    </source>
</evidence>
<dbReference type="STRING" id="310781.SAMN05216259_109176"/>
<sequence>MQFRILGTVGVVVDGRLHPVPGLRQRSLLASLLLQAPGVVPVQQLFTELWGENPPTAVENALQAHVSRLRRTLTKAAGREAGARALVTHAAGYSVDVVPEDIDLTRFRSGIRQSHRLMEENDLTGARQLLEGALALWQGTPLGDAAIGPLCASAATQIEEEYLSALEDAYYLRIRSGEPVRVVGDLKRMTIAHPWRERITELLMVALYQSGRQAEAVGVYNAARRRLVDELGMEPSPKLRQLFRQMLNQDPGLHRSGALLRQLA</sequence>
<dbReference type="GO" id="GO:0000160">
    <property type="term" value="P:phosphorelay signal transduction system"/>
    <property type="evidence" value="ECO:0007669"/>
    <property type="project" value="UniProtKB-KW"/>
</dbReference>
<dbReference type="Pfam" id="PF00486">
    <property type="entry name" value="Trans_reg_C"/>
    <property type="match status" value="1"/>
</dbReference>
<dbReference type="SUPFAM" id="SSF46894">
    <property type="entry name" value="C-terminal effector domain of the bipartite response regulators"/>
    <property type="match status" value="1"/>
</dbReference>
<name>A0A1H0IZH3_9ACTN</name>
<dbReference type="InterPro" id="IPR051677">
    <property type="entry name" value="AfsR-DnrI-RedD_regulator"/>
</dbReference>
<dbReference type="InterPro" id="IPR016032">
    <property type="entry name" value="Sig_transdc_resp-reg_C-effctor"/>
</dbReference>
<dbReference type="GO" id="GO:0006355">
    <property type="term" value="P:regulation of DNA-templated transcription"/>
    <property type="evidence" value="ECO:0007669"/>
    <property type="project" value="InterPro"/>
</dbReference>
<evidence type="ECO:0000313" key="9">
    <source>
        <dbReference type="Proteomes" id="UP000199341"/>
    </source>
</evidence>
<dbReference type="EMBL" id="FNIE01000009">
    <property type="protein sequence ID" value="SDO36723.1"/>
    <property type="molecule type" value="Genomic_DNA"/>
</dbReference>
<keyword evidence="3" id="KW-0805">Transcription regulation</keyword>
<dbReference type="RefSeq" id="WP_093786072.1">
    <property type="nucleotide sequence ID" value="NZ_FNIE01000009.1"/>
</dbReference>
<accession>A0A1H0IZH3</accession>
<dbReference type="AlphaFoldDB" id="A0A1H0IZH3"/>